<dbReference type="eggNOG" id="COG0583">
    <property type="taxonomic scope" value="Bacteria"/>
</dbReference>
<proteinExistence type="predicted"/>
<evidence type="ECO:0008006" key="3">
    <source>
        <dbReference type="Google" id="ProtNLM"/>
    </source>
</evidence>
<name>S9Q1P2_CYSF2</name>
<evidence type="ECO:0000313" key="2">
    <source>
        <dbReference type="Proteomes" id="UP000011682"/>
    </source>
</evidence>
<keyword evidence="2" id="KW-1185">Reference proteome</keyword>
<evidence type="ECO:0000313" key="1">
    <source>
        <dbReference type="EMBL" id="EPX55204.1"/>
    </source>
</evidence>
<sequence>MSTLLEQGRLVRVIEDWCTDYPGFFLYCPSRRQFPVALRAFIDFTRTGRSV</sequence>
<dbReference type="RefSeq" id="WP_002624430.1">
    <property type="nucleotide sequence ID" value="NZ_ANAH02000073.1"/>
</dbReference>
<accession>S9Q1P2</accession>
<dbReference type="Gene3D" id="3.40.190.290">
    <property type="match status" value="1"/>
</dbReference>
<dbReference type="SUPFAM" id="SSF53850">
    <property type="entry name" value="Periplasmic binding protein-like II"/>
    <property type="match status" value="1"/>
</dbReference>
<reference evidence="1" key="1">
    <citation type="submission" date="2013-05" db="EMBL/GenBank/DDBJ databases">
        <title>Genome assembly of Cystobacter fuscus DSM 2262.</title>
        <authorList>
            <person name="Sharma G."/>
            <person name="Khatri I."/>
            <person name="Kaur C."/>
            <person name="Mayilraj S."/>
            <person name="Subramanian S."/>
        </authorList>
    </citation>
    <scope>NUCLEOTIDE SEQUENCE [LARGE SCALE GENOMIC DNA]</scope>
    <source>
        <strain evidence="1">DSM 2262</strain>
    </source>
</reference>
<dbReference type="Proteomes" id="UP000011682">
    <property type="component" value="Unassembled WGS sequence"/>
</dbReference>
<organism evidence="1 2">
    <name type="scientific">Cystobacter fuscus (strain ATCC 25194 / DSM 2262 / NBRC 100088 / M29)</name>
    <dbReference type="NCBI Taxonomy" id="1242864"/>
    <lineage>
        <taxon>Bacteria</taxon>
        <taxon>Pseudomonadati</taxon>
        <taxon>Myxococcota</taxon>
        <taxon>Myxococcia</taxon>
        <taxon>Myxococcales</taxon>
        <taxon>Cystobacterineae</taxon>
        <taxon>Archangiaceae</taxon>
        <taxon>Cystobacter</taxon>
    </lineage>
</organism>
<comment type="caution">
    <text evidence="1">The sequence shown here is derived from an EMBL/GenBank/DDBJ whole genome shotgun (WGS) entry which is preliminary data.</text>
</comment>
<protein>
    <recommendedName>
        <fullName evidence="3">Transcriptional regulator, LysR family</fullName>
    </recommendedName>
</protein>
<dbReference type="EMBL" id="ANAH02000073">
    <property type="protein sequence ID" value="EPX55204.1"/>
    <property type="molecule type" value="Genomic_DNA"/>
</dbReference>
<gene>
    <name evidence="1" type="ORF">D187_009411</name>
</gene>
<dbReference type="AlphaFoldDB" id="S9Q1P2"/>